<dbReference type="FunFam" id="3.30.70.1150:FF:000001">
    <property type="entry name" value="Acetolactate synthase small subunit"/>
    <property type="match status" value="1"/>
</dbReference>
<evidence type="ECO:0000313" key="10">
    <source>
        <dbReference type="EMBL" id="KMT21197.1"/>
    </source>
</evidence>
<dbReference type="Gene3D" id="3.30.70.260">
    <property type="match status" value="1"/>
</dbReference>
<comment type="similarity">
    <text evidence="3 8">Belongs to the acetolactate synthase small subunit family.</text>
</comment>
<proteinExistence type="inferred from homology"/>
<evidence type="ECO:0000256" key="1">
    <source>
        <dbReference type="ARBA" id="ARBA00004974"/>
    </source>
</evidence>
<accession>A0A0J8D5R7</accession>
<comment type="pathway">
    <text evidence="1 8">Amino-acid biosynthesis; L-isoleucine biosynthesis; L-isoleucine from 2-oxobutanoate: step 1/4.</text>
</comment>
<evidence type="ECO:0000256" key="6">
    <source>
        <dbReference type="ARBA" id="ARBA00023304"/>
    </source>
</evidence>
<dbReference type="FunFam" id="3.30.70.260:FF:000001">
    <property type="entry name" value="Acetolactate synthase, small subunit"/>
    <property type="match status" value="1"/>
</dbReference>
<dbReference type="NCBIfam" id="NF008864">
    <property type="entry name" value="PRK11895.1"/>
    <property type="match status" value="1"/>
</dbReference>
<dbReference type="PANTHER" id="PTHR30239">
    <property type="entry name" value="ACETOLACTATE SYNTHASE SMALL SUBUNIT"/>
    <property type="match status" value="1"/>
</dbReference>
<dbReference type="RefSeq" id="WP_048571566.1">
    <property type="nucleotide sequence ID" value="NZ_LFVU01000028.1"/>
</dbReference>
<dbReference type="Proteomes" id="UP000036756">
    <property type="component" value="Unassembled WGS sequence"/>
</dbReference>
<reference evidence="10 11" key="1">
    <citation type="submission" date="2015-06" db="EMBL/GenBank/DDBJ databases">
        <title>Draft genome sequence of the purine-degrading Clostridium cylindrosporum HC-1 (DSM 605).</title>
        <authorList>
            <person name="Poehlein A."/>
            <person name="Schiel-Bengelsdorf B."/>
            <person name="Bengelsdorf F."/>
            <person name="Daniel R."/>
            <person name="Duerre P."/>
        </authorList>
    </citation>
    <scope>NUCLEOTIDE SEQUENCE [LARGE SCALE GENOMIC DNA]</scope>
    <source>
        <strain evidence="10 11">DSM 605</strain>
    </source>
</reference>
<sequence length="165" mass="18347">MKRHILSVLVENHSGVLSKVAGLFSRRGYNIDSLTVGTTEDPKISRMTIALQGDEYIIEQITKQLNKLIDVIKIIDMDTSKCVLRELTLLKVNATNETRSSIIENVNIFRGNIIDIDKKSMTVEVTGDWEKISAFIEIMRPFGIKEIVRTGVTALERGGSALGGK</sequence>
<dbReference type="InterPro" id="IPR019455">
    <property type="entry name" value="Acetolactate_synth_ssu_C"/>
</dbReference>
<evidence type="ECO:0000313" key="11">
    <source>
        <dbReference type="Proteomes" id="UP000036756"/>
    </source>
</evidence>
<dbReference type="EC" id="2.2.1.6" evidence="8"/>
<dbReference type="InterPro" id="IPR054480">
    <property type="entry name" value="AHAS_small-like_ACT"/>
</dbReference>
<dbReference type="EMBL" id="LFVU01000028">
    <property type="protein sequence ID" value="KMT21197.1"/>
    <property type="molecule type" value="Genomic_DNA"/>
</dbReference>
<dbReference type="Gene3D" id="3.30.70.1150">
    <property type="entry name" value="ACT-like. Chain A, domain 2"/>
    <property type="match status" value="1"/>
</dbReference>
<dbReference type="NCBIfam" id="TIGR00119">
    <property type="entry name" value="acolac_sm"/>
    <property type="match status" value="1"/>
</dbReference>
<dbReference type="InterPro" id="IPR002912">
    <property type="entry name" value="ACT_dom"/>
</dbReference>
<organism evidence="10 11">
    <name type="scientific">Clostridium cylindrosporum DSM 605</name>
    <dbReference type="NCBI Taxonomy" id="1121307"/>
    <lineage>
        <taxon>Bacteria</taxon>
        <taxon>Bacillati</taxon>
        <taxon>Bacillota</taxon>
        <taxon>Clostridia</taxon>
        <taxon>Eubacteriales</taxon>
        <taxon>Clostridiaceae</taxon>
        <taxon>Clostridium</taxon>
    </lineage>
</organism>
<keyword evidence="11" id="KW-1185">Reference proteome</keyword>
<dbReference type="GO" id="GO:0009099">
    <property type="term" value="P:L-valine biosynthetic process"/>
    <property type="evidence" value="ECO:0007669"/>
    <property type="project" value="UniProtKB-UniRule"/>
</dbReference>
<feature type="domain" description="ACT" evidence="9">
    <location>
        <begin position="5"/>
        <end position="79"/>
    </location>
</feature>
<dbReference type="InterPro" id="IPR039557">
    <property type="entry name" value="AHAS_ACT"/>
</dbReference>
<gene>
    <name evidence="10" type="primary">ilvH</name>
    <name evidence="10" type="ORF">CLCY_1c04310</name>
</gene>
<dbReference type="GO" id="GO:0005829">
    <property type="term" value="C:cytosol"/>
    <property type="evidence" value="ECO:0007669"/>
    <property type="project" value="TreeGrafter"/>
</dbReference>
<dbReference type="AlphaFoldDB" id="A0A0J8D5R7"/>
<comment type="caution">
    <text evidence="10">The sequence shown here is derived from an EMBL/GenBank/DDBJ whole genome shotgun (WGS) entry which is preliminary data.</text>
</comment>
<dbReference type="PANTHER" id="PTHR30239:SF0">
    <property type="entry name" value="ACETOLACTATE SYNTHASE SMALL SUBUNIT 1, CHLOROPLASTIC"/>
    <property type="match status" value="1"/>
</dbReference>
<evidence type="ECO:0000259" key="9">
    <source>
        <dbReference type="PROSITE" id="PS51671"/>
    </source>
</evidence>
<comment type="catalytic activity">
    <reaction evidence="7 8">
        <text>2 pyruvate + H(+) = (2S)-2-acetolactate + CO2</text>
        <dbReference type="Rhea" id="RHEA:25249"/>
        <dbReference type="ChEBI" id="CHEBI:15361"/>
        <dbReference type="ChEBI" id="CHEBI:15378"/>
        <dbReference type="ChEBI" id="CHEBI:16526"/>
        <dbReference type="ChEBI" id="CHEBI:58476"/>
        <dbReference type="EC" id="2.2.1.6"/>
    </reaction>
</comment>
<dbReference type="GO" id="GO:0003984">
    <property type="term" value="F:acetolactate synthase activity"/>
    <property type="evidence" value="ECO:0007669"/>
    <property type="project" value="UniProtKB-UniRule"/>
</dbReference>
<comment type="subunit">
    <text evidence="4 8">Dimer of large and small chains.</text>
</comment>
<evidence type="ECO:0000256" key="2">
    <source>
        <dbReference type="ARBA" id="ARBA00005025"/>
    </source>
</evidence>
<keyword evidence="5 8" id="KW-0028">Amino-acid biosynthesis</keyword>
<dbReference type="Pfam" id="PF10369">
    <property type="entry name" value="ALS_ss_C"/>
    <property type="match status" value="1"/>
</dbReference>
<dbReference type="UniPathway" id="UPA00047">
    <property type="reaction ID" value="UER00055"/>
</dbReference>
<dbReference type="PROSITE" id="PS51671">
    <property type="entry name" value="ACT"/>
    <property type="match status" value="1"/>
</dbReference>
<dbReference type="InterPro" id="IPR004789">
    <property type="entry name" value="Acetalactate_synth_ssu"/>
</dbReference>
<protein>
    <recommendedName>
        <fullName evidence="8">Acetolactate synthase small subunit</fullName>
        <shortName evidence="8">AHAS</shortName>
        <shortName evidence="8">ALS</shortName>
        <ecNumber evidence="8">2.2.1.6</ecNumber>
    </recommendedName>
    <alternativeName>
        <fullName evidence="8">Acetohydroxy-acid synthase small subunit</fullName>
    </alternativeName>
</protein>
<dbReference type="Pfam" id="PF22629">
    <property type="entry name" value="ACT_AHAS_ss"/>
    <property type="match status" value="1"/>
</dbReference>
<dbReference type="PATRIC" id="fig|1121307.3.peg.797"/>
<comment type="pathway">
    <text evidence="2 8">Amino-acid biosynthesis; L-valine biosynthesis; L-valine from pyruvate: step 1/4.</text>
</comment>
<evidence type="ECO:0000256" key="5">
    <source>
        <dbReference type="ARBA" id="ARBA00022605"/>
    </source>
</evidence>
<dbReference type="CDD" id="cd04878">
    <property type="entry name" value="ACT_AHAS"/>
    <property type="match status" value="1"/>
</dbReference>
<dbReference type="SUPFAM" id="SSF55021">
    <property type="entry name" value="ACT-like"/>
    <property type="match status" value="2"/>
</dbReference>
<dbReference type="InterPro" id="IPR027271">
    <property type="entry name" value="Acetolactate_synth/TF_NikR_C"/>
</dbReference>
<dbReference type="STRING" id="1121307.CLCY_1c04310"/>
<evidence type="ECO:0000256" key="8">
    <source>
        <dbReference type="RuleBase" id="RU368092"/>
    </source>
</evidence>
<keyword evidence="8 10" id="KW-0808">Transferase</keyword>
<dbReference type="OrthoDB" id="9787365at2"/>
<name>A0A0J8D5R7_CLOCY</name>
<dbReference type="GO" id="GO:0009097">
    <property type="term" value="P:isoleucine biosynthetic process"/>
    <property type="evidence" value="ECO:0007669"/>
    <property type="project" value="UniProtKB-UniRule"/>
</dbReference>
<dbReference type="UniPathway" id="UPA00049">
    <property type="reaction ID" value="UER00059"/>
</dbReference>
<evidence type="ECO:0000256" key="7">
    <source>
        <dbReference type="ARBA" id="ARBA00048670"/>
    </source>
</evidence>
<dbReference type="InterPro" id="IPR045865">
    <property type="entry name" value="ACT-like_dom_sf"/>
</dbReference>
<evidence type="ECO:0000256" key="4">
    <source>
        <dbReference type="ARBA" id="ARBA00011744"/>
    </source>
</evidence>
<evidence type="ECO:0000256" key="3">
    <source>
        <dbReference type="ARBA" id="ARBA00006341"/>
    </source>
</evidence>
<keyword evidence="6 8" id="KW-0100">Branched-chain amino acid biosynthesis</keyword>
<dbReference type="GO" id="GO:1990610">
    <property type="term" value="F:acetolactate synthase regulator activity"/>
    <property type="evidence" value="ECO:0007669"/>
    <property type="project" value="UniProtKB-UniRule"/>
</dbReference>
<comment type="function">
    <text evidence="8">Catalyzes the conversion of 2 pyruvate molecules into acetolactate in the first common step of the biosynthetic pathway of the branched-amino acids such as leucine, isoleucine, and valine.</text>
</comment>